<evidence type="ECO:0000313" key="2">
    <source>
        <dbReference type="EMBL" id="QES57970.1"/>
    </source>
</evidence>
<dbReference type="EMBL" id="CP029189">
    <property type="protein sequence ID" value="QES57970.1"/>
    <property type="molecule type" value="Genomic_DNA"/>
</dbReference>
<dbReference type="Proteomes" id="UP000324101">
    <property type="component" value="Chromosome"/>
</dbReference>
<feature type="region of interest" description="Disordered" evidence="1">
    <location>
        <begin position="39"/>
        <end position="67"/>
    </location>
</feature>
<name>A0A5P2DTW2_STRVZ</name>
<dbReference type="OrthoDB" id="103227at2"/>
<reference evidence="2 3" key="1">
    <citation type="submission" date="2018-05" db="EMBL/GenBank/DDBJ databases">
        <title>Streptomyces venezuelae.</title>
        <authorList>
            <person name="Kim W."/>
            <person name="Lee N."/>
            <person name="Cho B.-K."/>
        </authorList>
    </citation>
    <scope>NUCLEOTIDE SEQUENCE [LARGE SCALE GENOMIC DNA]</scope>
    <source>
        <strain evidence="2 3">ATCC 21018</strain>
    </source>
</reference>
<dbReference type="SUPFAM" id="SSF48317">
    <property type="entry name" value="Acid phosphatase/Vanadium-dependent haloperoxidase"/>
    <property type="match status" value="1"/>
</dbReference>
<sequence>MAPLWGQVEPFVLASASQLRPPPPDLYGTYEKLLASDDHQRQVGAARTAGADKPTGRTPVMSRTPDREVPARLWEHDEDGTCKPPGQFPQATREIATHRKLNTDEDARLFVRLDREGGHGHRGAGRVVPDPD</sequence>
<dbReference type="InterPro" id="IPR016119">
    <property type="entry name" value="Br/Cl_peroxidase_C"/>
</dbReference>
<dbReference type="AlphaFoldDB" id="A0A5P2DTW2"/>
<accession>A0A5P2DTW2</accession>
<proteinExistence type="predicted"/>
<gene>
    <name evidence="2" type="ORF">DEJ51_30630</name>
</gene>
<dbReference type="GO" id="GO:0004601">
    <property type="term" value="F:peroxidase activity"/>
    <property type="evidence" value="ECO:0007669"/>
    <property type="project" value="InterPro"/>
</dbReference>
<dbReference type="Gene3D" id="1.10.606.10">
    <property type="entry name" value="Vanadium-containing Chloroperoxidase, domain 2"/>
    <property type="match status" value="1"/>
</dbReference>
<dbReference type="InterPro" id="IPR036938">
    <property type="entry name" value="PAP2/HPO_sf"/>
</dbReference>
<organism evidence="2 3">
    <name type="scientific">Streptomyces venezuelae</name>
    <dbReference type="NCBI Taxonomy" id="54571"/>
    <lineage>
        <taxon>Bacteria</taxon>
        <taxon>Bacillati</taxon>
        <taxon>Actinomycetota</taxon>
        <taxon>Actinomycetes</taxon>
        <taxon>Kitasatosporales</taxon>
        <taxon>Streptomycetaceae</taxon>
        <taxon>Streptomyces</taxon>
    </lineage>
</organism>
<dbReference type="RefSeq" id="WP_150260869.1">
    <property type="nucleotide sequence ID" value="NZ_CP029189.1"/>
</dbReference>
<evidence type="ECO:0000256" key="1">
    <source>
        <dbReference type="SAM" id="MobiDB-lite"/>
    </source>
</evidence>
<protein>
    <submittedName>
        <fullName evidence="2">Uncharacterized protein</fullName>
    </submittedName>
</protein>
<feature type="region of interest" description="Disordered" evidence="1">
    <location>
        <begin position="113"/>
        <end position="132"/>
    </location>
</feature>
<evidence type="ECO:0000313" key="3">
    <source>
        <dbReference type="Proteomes" id="UP000324101"/>
    </source>
</evidence>